<evidence type="ECO:0000313" key="3">
    <source>
        <dbReference type="Proteomes" id="UP001228113"/>
    </source>
</evidence>
<accession>A0AA48GWN3</accession>
<protein>
    <recommendedName>
        <fullName evidence="4">Ig-like domain-containing protein</fullName>
    </recommendedName>
</protein>
<dbReference type="RefSeq" id="WP_243330742.1">
    <property type="nucleotide sequence ID" value="NZ_AP027081.1"/>
</dbReference>
<feature type="signal peptide" evidence="1">
    <location>
        <begin position="1"/>
        <end position="17"/>
    </location>
</feature>
<evidence type="ECO:0008006" key="4">
    <source>
        <dbReference type="Google" id="ProtNLM"/>
    </source>
</evidence>
<keyword evidence="3" id="KW-1185">Reference proteome</keyword>
<reference evidence="2" key="1">
    <citation type="journal article" date="2023" name="Int. J. Syst. Evol. Microbiol.">
        <title>Mesoterricola silvestris gen. nov., sp. nov., Mesoterricola sediminis sp. nov., Geothrix oryzae sp. nov., Geothrix edaphica sp. nov., Geothrix rubra sp. nov., and Geothrix limicola sp. nov., six novel members of Acidobacteriota isolated from soils.</title>
        <authorList>
            <person name="Itoh H."/>
            <person name="Sugisawa Y."/>
            <person name="Mise K."/>
            <person name="Xu Z."/>
            <person name="Kuniyasu M."/>
            <person name="Ushijima N."/>
            <person name="Kawano K."/>
            <person name="Kobayashi E."/>
            <person name="Shiratori Y."/>
            <person name="Masuda Y."/>
            <person name="Senoo K."/>
        </authorList>
    </citation>
    <scope>NUCLEOTIDE SEQUENCE</scope>
    <source>
        <strain evidence="2">W786</strain>
    </source>
</reference>
<evidence type="ECO:0000256" key="1">
    <source>
        <dbReference type="SAM" id="SignalP"/>
    </source>
</evidence>
<evidence type="ECO:0000313" key="2">
    <source>
        <dbReference type="EMBL" id="BDU75452.1"/>
    </source>
</evidence>
<gene>
    <name evidence="2" type="ORF">METESE_04100</name>
</gene>
<keyword evidence="1" id="KW-0732">Signal</keyword>
<dbReference type="EMBL" id="AP027081">
    <property type="protein sequence ID" value="BDU75452.1"/>
    <property type="molecule type" value="Genomic_DNA"/>
</dbReference>
<dbReference type="KEGG" id="msea:METESE_04100"/>
<organism evidence="2 3">
    <name type="scientific">Mesoterricola sediminis</name>
    <dbReference type="NCBI Taxonomy" id="2927980"/>
    <lineage>
        <taxon>Bacteria</taxon>
        <taxon>Pseudomonadati</taxon>
        <taxon>Acidobacteriota</taxon>
        <taxon>Holophagae</taxon>
        <taxon>Holophagales</taxon>
        <taxon>Holophagaceae</taxon>
        <taxon>Mesoterricola</taxon>
    </lineage>
</organism>
<dbReference type="Proteomes" id="UP001228113">
    <property type="component" value="Chromosome"/>
</dbReference>
<sequence length="468" mass="48845">MTCRATCLLAFAAVAHAGGPGSLPLLLAAPAAVREGTPVSAPALITAGMKAVLASVPAQAGATYQWTVDNGTLVGASANAAVYFNAPAEPGTVTPTCRVTVGGVTSVYTRSLPVVAPLTPTPVWYGSGWSADALANTVVGGPTGNVVSYRFQAQQSQVLEAIRIFFIWSTTKAGYASGLGGTVRVDLMGDDGSASHLPGGPVLATVSYGSIIPQNNYYPRLTFPLPAQLTAGSLYHLVFTNVDPDPANNWISLDTLWTDAATAPMQPVLPDPAFAVLFRTATGAWRLRQGFTPTLGLYYTSATQGNGYMEVWSTNPKPISGPAAVREVFTVSGPSRTFSSVNVRLQRTAGEGPLTVRVEEGDGTLVEAVEVPASAVLQGVPAWIQVPFTQAHALNSGVAYHLVLTAPAGTTYAAFPIRKGLDKGFTPAMVFPDGYAQFTTSAPGGWTGWDMWGTPNLTFSDLQFAFVP</sequence>
<proteinExistence type="predicted"/>
<dbReference type="AlphaFoldDB" id="A0AA48GWN3"/>
<name>A0AA48GWN3_9BACT</name>
<feature type="chain" id="PRO_5041313329" description="Ig-like domain-containing protein" evidence="1">
    <location>
        <begin position="18"/>
        <end position="468"/>
    </location>
</feature>